<dbReference type="CDD" id="cd15745">
    <property type="entry name" value="FYVE_RUFY4"/>
    <property type="match status" value="1"/>
</dbReference>
<evidence type="ECO:0000256" key="6">
    <source>
        <dbReference type="ARBA" id="ARBA00022833"/>
    </source>
</evidence>
<dbReference type="InterPro" id="IPR017455">
    <property type="entry name" value="Znf_FYVE-rel"/>
</dbReference>
<keyword evidence="2" id="KW-0813">Transport</keyword>
<keyword evidence="13" id="KW-1185">Reference proteome</keyword>
<dbReference type="InterPro" id="IPR006769">
    <property type="entry name" value="MCU_C"/>
</dbReference>
<name>A0A8J5J2L8_9STRA</name>
<comment type="caution">
    <text evidence="12">The sequence shown here is derived from an EMBL/GenBank/DDBJ whole genome shotgun (WGS) entry which is preliminary data.</text>
</comment>
<feature type="compositionally biased region" description="Basic residues" evidence="10">
    <location>
        <begin position="384"/>
        <end position="396"/>
    </location>
</feature>
<dbReference type="EMBL" id="JAENGY010000974">
    <property type="protein sequence ID" value="KAG6954096.1"/>
    <property type="molecule type" value="Genomic_DNA"/>
</dbReference>
<protein>
    <recommendedName>
        <fullName evidence="11">FYVE-type domain-containing protein</fullName>
    </recommendedName>
</protein>
<evidence type="ECO:0000256" key="2">
    <source>
        <dbReference type="ARBA" id="ARBA00022448"/>
    </source>
</evidence>
<evidence type="ECO:0000256" key="5">
    <source>
        <dbReference type="ARBA" id="ARBA00022781"/>
    </source>
</evidence>
<feature type="region of interest" description="Disordered" evidence="10">
    <location>
        <begin position="370"/>
        <end position="396"/>
    </location>
</feature>
<feature type="domain" description="FYVE-type" evidence="11">
    <location>
        <begin position="247"/>
        <end position="301"/>
    </location>
</feature>
<evidence type="ECO:0000256" key="10">
    <source>
        <dbReference type="SAM" id="MobiDB-lite"/>
    </source>
</evidence>
<evidence type="ECO:0000256" key="4">
    <source>
        <dbReference type="ARBA" id="ARBA00022771"/>
    </source>
</evidence>
<feature type="compositionally biased region" description="Low complexity" evidence="10">
    <location>
        <begin position="515"/>
        <end position="528"/>
    </location>
</feature>
<keyword evidence="5" id="KW-0375">Hydrogen ion transport</keyword>
<evidence type="ECO:0000256" key="9">
    <source>
        <dbReference type="SAM" id="Coils"/>
    </source>
</evidence>
<dbReference type="SMART" id="SM00064">
    <property type="entry name" value="FYVE"/>
    <property type="match status" value="1"/>
</dbReference>
<evidence type="ECO:0000313" key="13">
    <source>
        <dbReference type="Proteomes" id="UP000709295"/>
    </source>
</evidence>
<dbReference type="GO" id="GO:0046961">
    <property type="term" value="F:proton-transporting ATPase activity, rotational mechanism"/>
    <property type="evidence" value="ECO:0007669"/>
    <property type="project" value="InterPro"/>
</dbReference>
<evidence type="ECO:0000256" key="8">
    <source>
        <dbReference type="PROSITE-ProRule" id="PRU00091"/>
    </source>
</evidence>
<evidence type="ECO:0000256" key="7">
    <source>
        <dbReference type="ARBA" id="ARBA00023065"/>
    </source>
</evidence>
<dbReference type="Pfam" id="PF01363">
    <property type="entry name" value="FYVE"/>
    <property type="match status" value="1"/>
</dbReference>
<gene>
    <name evidence="12" type="ORF">JG688_00012520</name>
</gene>
<evidence type="ECO:0000256" key="3">
    <source>
        <dbReference type="ARBA" id="ARBA00022723"/>
    </source>
</evidence>
<dbReference type="InterPro" id="IPR005124">
    <property type="entry name" value="V-ATPase_G"/>
</dbReference>
<keyword evidence="7" id="KW-0406">Ion transport</keyword>
<dbReference type="GO" id="GO:0008270">
    <property type="term" value="F:zinc ion binding"/>
    <property type="evidence" value="ECO:0007669"/>
    <property type="project" value="UniProtKB-KW"/>
</dbReference>
<organism evidence="12 13">
    <name type="scientific">Phytophthora aleatoria</name>
    <dbReference type="NCBI Taxonomy" id="2496075"/>
    <lineage>
        <taxon>Eukaryota</taxon>
        <taxon>Sar</taxon>
        <taxon>Stramenopiles</taxon>
        <taxon>Oomycota</taxon>
        <taxon>Peronosporomycetes</taxon>
        <taxon>Peronosporales</taxon>
        <taxon>Peronosporaceae</taxon>
        <taxon>Phytophthora</taxon>
    </lineage>
</organism>
<dbReference type="Pfam" id="PF03179">
    <property type="entry name" value="V-ATPase_G"/>
    <property type="match status" value="1"/>
</dbReference>
<dbReference type="AlphaFoldDB" id="A0A8J5J2L8"/>
<dbReference type="GO" id="GO:0016471">
    <property type="term" value="C:vacuolar proton-transporting V-type ATPase complex"/>
    <property type="evidence" value="ECO:0007669"/>
    <property type="project" value="InterPro"/>
</dbReference>
<dbReference type="Pfam" id="PF04678">
    <property type="entry name" value="MCU"/>
    <property type="match status" value="1"/>
</dbReference>
<sequence length="1023" mass="115950">MPKLQAAVRNNAKGDRWKHSTGKGSVFFAELKPYFSSIEPDDDTDLLHAVAAKTELRCHLNEALSVLLHQDTDGYDSTMKSLCGKQFKKGEVLFHQRVAVDSDRQDEDKTSKRGAISVTSATMHKKRAVHLMKTVPKDIYDQILPVPDSSSLREIDHIGVGFDLQFIPRPGGSNRQSFSKDVTEDIQPPDLARRRVTLMNPEARHIMRILTESLAQFERVIRRRRFGFQSFIYFPKEYADPLLEKRCLICNKTFHFFRRDFYCQLCGHMVCGDCSKLYEVEARVGEIRKNRCCRLCVVRVDGCKFDDEDLLAALGPIIVETPSDAWFPSENSILSSSSDEEAQDNDLMGQLCSDDPEARSHALEQLGKLVANSSSPSSSERVKFSSRRNAKTKKKKTQVQHVFLNIESHLNEELSKIQLKSSIQACDVSDRTRDYKYEFDAHKVTHEDIPIVRIFIRIQFQGSHPRHSVFLSTVCLVMASLSLRSVLLRAPSARFPYASFHSSSGSLRTRAAERSQAGPSSSDSTSPLISVRNAATSHGQLDVLLPLPGVKGLTQLGLDDANASVHDLIEAVRHADASLKAVEIATPDGTKLARTVRLGELTSMSFCLRLNHVNVLVESDAAAMDDRRAREESVAFATVKAEIERDPRLILPLHEFYRMCHNAGAEEKVATKWLRELQRRNLVAHFDRSRNPQLENAVILRPYSLESVLTLQNALDSELYNIKHDRRVKERQLSELNGKLKKLQQVENEVHLAARRMPNAQKWVGLTGLTGFYGALMYCVWDVYSWDVMEPITYFIGFTAVLGNSFYSSITKKDPTYSNMWQKRYADRVEMLGKQRKLDPAELKKLKACIADLENDITLLSQWEKLLKDLINLFNQSPSFLKNIYQSSASFPGRNFILQNGVPAQKIQATMAANQSIKELMAAETKASKIISEARQERGERLKQAKLEAEAEITAYRKQMERSFQMNGNTDLMGDDPSILEEETQRDIKKMQAEFQQNKQSVITMMGQHAVRVQMRVPEARKV</sequence>
<keyword evidence="9" id="KW-0175">Coiled coil</keyword>
<keyword evidence="4 8" id="KW-0863">Zinc-finger</keyword>
<dbReference type="PROSITE" id="PS50178">
    <property type="entry name" value="ZF_FYVE"/>
    <property type="match status" value="1"/>
</dbReference>
<feature type="region of interest" description="Disordered" evidence="10">
    <location>
        <begin position="509"/>
        <end position="528"/>
    </location>
</feature>
<dbReference type="NCBIfam" id="TIGR01147">
    <property type="entry name" value="V_ATP_synt_G"/>
    <property type="match status" value="1"/>
</dbReference>
<keyword evidence="3" id="KW-0479">Metal-binding</keyword>
<evidence type="ECO:0000313" key="12">
    <source>
        <dbReference type="EMBL" id="KAG6954096.1"/>
    </source>
</evidence>
<dbReference type="PANTHER" id="PTHR43102:SF2">
    <property type="entry name" value="GAF DOMAIN-CONTAINING PROTEIN"/>
    <property type="match status" value="1"/>
</dbReference>
<keyword evidence="6" id="KW-0862">Zinc</keyword>
<proteinExistence type="inferred from homology"/>
<evidence type="ECO:0000259" key="11">
    <source>
        <dbReference type="PROSITE" id="PS50178"/>
    </source>
</evidence>
<dbReference type="PANTHER" id="PTHR43102">
    <property type="entry name" value="SLR1143 PROTEIN"/>
    <property type="match status" value="1"/>
</dbReference>
<dbReference type="Proteomes" id="UP000709295">
    <property type="component" value="Unassembled WGS sequence"/>
</dbReference>
<comment type="similarity">
    <text evidence="1">Belongs to the V-ATPase G subunit family.</text>
</comment>
<evidence type="ECO:0000256" key="1">
    <source>
        <dbReference type="ARBA" id="ARBA00010066"/>
    </source>
</evidence>
<reference evidence="12" key="1">
    <citation type="submission" date="2021-01" db="EMBL/GenBank/DDBJ databases">
        <title>Phytophthora aleatoria, a newly-described species from Pinus radiata is distinct from Phytophthora cactorum isolates based on comparative genomics.</title>
        <authorList>
            <person name="Mcdougal R."/>
            <person name="Panda P."/>
            <person name="Williams N."/>
            <person name="Studholme D.J."/>
        </authorList>
    </citation>
    <scope>NUCLEOTIDE SEQUENCE</scope>
    <source>
        <strain evidence="12">NZFS 4037</strain>
    </source>
</reference>
<dbReference type="FunFam" id="1.20.5.2950:FF:000003">
    <property type="entry name" value="V-type proton ATPase subunit G"/>
    <property type="match status" value="1"/>
</dbReference>
<feature type="coiled-coil region" evidence="9">
    <location>
        <begin position="939"/>
        <end position="1001"/>
    </location>
</feature>
<dbReference type="InterPro" id="IPR000306">
    <property type="entry name" value="Znf_FYVE"/>
</dbReference>
<accession>A0A8J5J2L8</accession>